<dbReference type="PROSITE" id="PS51194">
    <property type="entry name" value="HELICASE_CTER"/>
    <property type="match status" value="1"/>
</dbReference>
<dbReference type="GO" id="GO:0003682">
    <property type="term" value="F:chromatin binding"/>
    <property type="evidence" value="ECO:0007669"/>
    <property type="project" value="TreeGrafter"/>
</dbReference>
<dbReference type="GO" id="GO:0016887">
    <property type="term" value="F:ATP hydrolysis activity"/>
    <property type="evidence" value="ECO:0007669"/>
    <property type="project" value="TreeGrafter"/>
</dbReference>
<dbReference type="SMART" id="SM00487">
    <property type="entry name" value="DEXDc"/>
    <property type="match status" value="1"/>
</dbReference>
<proteinExistence type="predicted"/>
<dbReference type="OrthoDB" id="5857104at2759"/>
<feature type="domain" description="Helicase C-terminal" evidence="7">
    <location>
        <begin position="351"/>
        <end position="502"/>
    </location>
</feature>
<gene>
    <name evidence="8" type="ORF">K493DRAFT_286696</name>
</gene>
<dbReference type="Gene3D" id="3.40.50.300">
    <property type="entry name" value="P-loop containing nucleotide triphosphate hydrolases"/>
    <property type="match status" value="1"/>
</dbReference>
<dbReference type="InterPro" id="IPR049730">
    <property type="entry name" value="SNF2/RAD54-like_C"/>
</dbReference>
<dbReference type="GO" id="GO:0140658">
    <property type="term" value="F:ATP-dependent chromatin remodeler activity"/>
    <property type="evidence" value="ECO:0007669"/>
    <property type="project" value="TreeGrafter"/>
</dbReference>
<dbReference type="InterPro" id="IPR000330">
    <property type="entry name" value="SNF2_N"/>
</dbReference>
<dbReference type="Gene3D" id="3.40.50.10810">
    <property type="entry name" value="Tandem AAA-ATPase domain"/>
    <property type="match status" value="1"/>
</dbReference>
<evidence type="ECO:0000256" key="3">
    <source>
        <dbReference type="ARBA" id="ARBA00022801"/>
    </source>
</evidence>
<dbReference type="SMART" id="SM00490">
    <property type="entry name" value="HELICc"/>
    <property type="match status" value="1"/>
</dbReference>
<name>A0A1Y1Y1E4_9FUNG</name>
<dbReference type="Pfam" id="PF00271">
    <property type="entry name" value="Helicase_C"/>
    <property type="match status" value="1"/>
</dbReference>
<dbReference type="GO" id="GO:0005634">
    <property type="term" value="C:nucleus"/>
    <property type="evidence" value="ECO:0007669"/>
    <property type="project" value="UniProtKB-SubCell"/>
</dbReference>
<evidence type="ECO:0000256" key="5">
    <source>
        <dbReference type="ARBA" id="ARBA00023242"/>
    </source>
</evidence>
<dbReference type="AlphaFoldDB" id="A0A1Y1Y1E4"/>
<dbReference type="InterPro" id="IPR027417">
    <property type="entry name" value="P-loop_NTPase"/>
</dbReference>
<accession>A0A1Y1Y1E4</accession>
<keyword evidence="9" id="KW-1185">Reference proteome</keyword>
<reference evidence="8 9" key="1">
    <citation type="submission" date="2016-07" db="EMBL/GenBank/DDBJ databases">
        <title>Pervasive Adenine N6-methylation of Active Genes in Fungi.</title>
        <authorList>
            <consortium name="DOE Joint Genome Institute"/>
            <person name="Mondo S.J."/>
            <person name="Dannebaum R.O."/>
            <person name="Kuo R.C."/>
            <person name="Labutti K."/>
            <person name="Haridas S."/>
            <person name="Kuo A."/>
            <person name="Salamov A."/>
            <person name="Ahrendt S.R."/>
            <person name="Lipzen A."/>
            <person name="Sullivan W."/>
            <person name="Andreopoulos W.B."/>
            <person name="Clum A."/>
            <person name="Lindquist E."/>
            <person name="Daum C."/>
            <person name="Ramamoorthy G.K."/>
            <person name="Gryganskyi A."/>
            <person name="Culley D."/>
            <person name="Magnuson J.K."/>
            <person name="James T.Y."/>
            <person name="O'Malley M.A."/>
            <person name="Stajich J.E."/>
            <person name="Spatafora J.W."/>
            <person name="Visel A."/>
            <person name="Grigoriev I.V."/>
        </authorList>
    </citation>
    <scope>NUCLEOTIDE SEQUENCE [LARGE SCALE GENOMIC DNA]</scope>
    <source>
        <strain evidence="8 9">CBS 931.73</strain>
    </source>
</reference>
<dbReference type="InterPro" id="IPR014001">
    <property type="entry name" value="Helicase_ATP-bd"/>
</dbReference>
<dbReference type="CDD" id="cd18793">
    <property type="entry name" value="SF2_C_SNF"/>
    <property type="match status" value="1"/>
</dbReference>
<keyword evidence="4" id="KW-0067">ATP-binding</keyword>
<dbReference type="SUPFAM" id="SSF52540">
    <property type="entry name" value="P-loop containing nucleoside triphosphate hydrolases"/>
    <property type="match status" value="2"/>
</dbReference>
<feature type="domain" description="Helicase ATP-binding" evidence="6">
    <location>
        <begin position="43"/>
        <end position="216"/>
    </location>
</feature>
<sequence>MKMEAYTSTDVKSLSFKELHSQPPFINNGKLMKHQLDGLNWLLYKWKNRCSCILADDMGLGKTIQIISFLSVLYNAHAVRNFLLVVPNSVTSNWLKELLKWAPNLIVTPYYGTNTNRDVLRRHKLFKNNDDRPAQLKCHAVVTTYESMISDADILSRIVPWEVLVVDEGHRLKNESSRLFVQLNKLTVRHKILLTGTPLQNDMNELFNLMSFVDPKIFAQKEKMAVEYQKLTKARVEELHSMLKPYFLRRTKEEVLQSLPKKIEVIVPIGMSAVQKELYKGILSQNHDLLKSILGVGKASGPIRKTTLVNTLVELRKCLNHPYLLDGVEETDESAELVQERLVAASAKLSLLHLLLPRLKQEGHRVLIFSQMTRMLDILEDYLTYEGYKYCRLDGGTPNDLRQQLVDAYNEPNSDLFIFLLSTRAGGVGLNLATADTVIIYDPDFNPHADLQALSRAHRIGQEKRVLVLKLVTRNSAEERILQVGKKKLVMDHLVIERMDNKDMKNSEVDSILRFGAKALFAEDVEPAQTTIKYDESAITSLLSRVAEGPEADQISMESGSNGFGFAKIWSGDAAVLQENDEDYWIRILHNRLAKTEKKEAPQYGRGSRKRVKVCTCSVIN</sequence>
<evidence type="ECO:0000313" key="8">
    <source>
        <dbReference type="EMBL" id="ORX91536.1"/>
    </source>
</evidence>
<dbReference type="STRING" id="1314790.A0A1Y1Y1E4"/>
<organism evidence="8 9">
    <name type="scientific">Basidiobolus meristosporus CBS 931.73</name>
    <dbReference type="NCBI Taxonomy" id="1314790"/>
    <lineage>
        <taxon>Eukaryota</taxon>
        <taxon>Fungi</taxon>
        <taxon>Fungi incertae sedis</taxon>
        <taxon>Zoopagomycota</taxon>
        <taxon>Entomophthoromycotina</taxon>
        <taxon>Basidiobolomycetes</taxon>
        <taxon>Basidiobolales</taxon>
        <taxon>Basidiobolaceae</taxon>
        <taxon>Basidiobolus</taxon>
    </lineage>
</organism>
<dbReference type="EMBL" id="MCFE01000317">
    <property type="protein sequence ID" value="ORX91536.1"/>
    <property type="molecule type" value="Genomic_DNA"/>
</dbReference>
<dbReference type="PROSITE" id="PS51192">
    <property type="entry name" value="HELICASE_ATP_BIND_1"/>
    <property type="match status" value="1"/>
</dbReference>
<keyword evidence="5" id="KW-0539">Nucleus</keyword>
<dbReference type="FunCoup" id="A0A1Y1Y1E4">
    <property type="interactions" value="30"/>
</dbReference>
<dbReference type="Pfam" id="PF00176">
    <property type="entry name" value="SNF2-rel_dom"/>
    <property type="match status" value="1"/>
</dbReference>
<dbReference type="GO" id="GO:0003677">
    <property type="term" value="F:DNA binding"/>
    <property type="evidence" value="ECO:0007669"/>
    <property type="project" value="TreeGrafter"/>
</dbReference>
<dbReference type="Proteomes" id="UP000193498">
    <property type="component" value="Unassembled WGS sequence"/>
</dbReference>
<evidence type="ECO:0000259" key="6">
    <source>
        <dbReference type="PROSITE" id="PS51192"/>
    </source>
</evidence>
<comment type="subcellular location">
    <subcellularLocation>
        <location evidence="1">Nucleus</location>
    </subcellularLocation>
</comment>
<dbReference type="PANTHER" id="PTHR45623:SF17">
    <property type="entry name" value="CHROMODOMAIN-HELICASE-DNA-BINDING PROTEIN 3-RELATED"/>
    <property type="match status" value="1"/>
</dbReference>
<evidence type="ECO:0000259" key="7">
    <source>
        <dbReference type="PROSITE" id="PS51194"/>
    </source>
</evidence>
<dbReference type="InParanoid" id="A0A1Y1Y1E4"/>
<dbReference type="PANTHER" id="PTHR45623">
    <property type="entry name" value="CHROMODOMAIN-HELICASE-DNA-BINDING PROTEIN 3-RELATED-RELATED"/>
    <property type="match status" value="1"/>
</dbReference>
<comment type="caution">
    <text evidence="8">The sequence shown here is derived from an EMBL/GenBank/DDBJ whole genome shotgun (WGS) entry which is preliminary data.</text>
</comment>
<evidence type="ECO:0000256" key="2">
    <source>
        <dbReference type="ARBA" id="ARBA00022741"/>
    </source>
</evidence>
<evidence type="ECO:0000256" key="4">
    <source>
        <dbReference type="ARBA" id="ARBA00022840"/>
    </source>
</evidence>
<dbReference type="GO" id="GO:0000785">
    <property type="term" value="C:chromatin"/>
    <property type="evidence" value="ECO:0007669"/>
    <property type="project" value="TreeGrafter"/>
</dbReference>
<dbReference type="InterPro" id="IPR038718">
    <property type="entry name" value="SNF2-like_sf"/>
</dbReference>
<evidence type="ECO:0000313" key="9">
    <source>
        <dbReference type="Proteomes" id="UP000193498"/>
    </source>
</evidence>
<dbReference type="GO" id="GO:0005524">
    <property type="term" value="F:ATP binding"/>
    <property type="evidence" value="ECO:0007669"/>
    <property type="project" value="InterPro"/>
</dbReference>
<keyword evidence="3" id="KW-0378">Hydrolase</keyword>
<dbReference type="InterPro" id="IPR001650">
    <property type="entry name" value="Helicase_C-like"/>
</dbReference>
<protein>
    <submittedName>
        <fullName evidence="8">Uncharacterized protein</fullName>
    </submittedName>
</protein>
<keyword evidence="2" id="KW-0547">Nucleotide-binding</keyword>
<evidence type="ECO:0000256" key="1">
    <source>
        <dbReference type="ARBA" id="ARBA00004123"/>
    </source>
</evidence>
<dbReference type="GO" id="GO:0042393">
    <property type="term" value="F:histone binding"/>
    <property type="evidence" value="ECO:0007669"/>
    <property type="project" value="TreeGrafter"/>
</dbReference>